<keyword evidence="1" id="KW-0472">Membrane</keyword>
<protein>
    <submittedName>
        <fullName evidence="2">Putative 3TM holin, Phage_holin_3</fullName>
    </submittedName>
</protein>
<dbReference type="Proteomes" id="UP000199477">
    <property type="component" value="Unassembled WGS sequence"/>
</dbReference>
<evidence type="ECO:0000313" key="2">
    <source>
        <dbReference type="EMBL" id="SFF25202.1"/>
    </source>
</evidence>
<keyword evidence="1" id="KW-1133">Transmembrane helix</keyword>
<dbReference type="STRING" id="500610.SAMN02799615_02867"/>
<dbReference type="AlphaFoldDB" id="A0A1I2H690"/>
<proteinExistence type="predicted"/>
<reference evidence="3" key="1">
    <citation type="submission" date="2016-10" db="EMBL/GenBank/DDBJ databases">
        <authorList>
            <person name="Varghese N."/>
            <person name="Submissions S."/>
        </authorList>
    </citation>
    <scope>NUCLEOTIDE SEQUENCE [LARGE SCALE GENOMIC DNA]</scope>
    <source>
        <strain evidence="3">UNC178MFTsu3.1</strain>
    </source>
</reference>
<evidence type="ECO:0000256" key="1">
    <source>
        <dbReference type="SAM" id="Phobius"/>
    </source>
</evidence>
<dbReference type="EMBL" id="FONH01000011">
    <property type="protein sequence ID" value="SFF25202.1"/>
    <property type="molecule type" value="Genomic_DNA"/>
</dbReference>
<dbReference type="RefSeq" id="WP_026634994.1">
    <property type="nucleotide sequence ID" value="NZ_FONH01000011.1"/>
</dbReference>
<organism evidence="2 3">
    <name type="scientific">Dyella marensis</name>
    <dbReference type="NCBI Taxonomy" id="500610"/>
    <lineage>
        <taxon>Bacteria</taxon>
        <taxon>Pseudomonadati</taxon>
        <taxon>Pseudomonadota</taxon>
        <taxon>Gammaproteobacteria</taxon>
        <taxon>Lysobacterales</taxon>
        <taxon>Rhodanobacteraceae</taxon>
        <taxon>Dyella</taxon>
    </lineage>
</organism>
<evidence type="ECO:0000313" key="3">
    <source>
        <dbReference type="Proteomes" id="UP000199477"/>
    </source>
</evidence>
<name>A0A1I2H690_9GAMM</name>
<dbReference type="InterPro" id="IPR008473">
    <property type="entry name" value="Phage_holin_3_7"/>
</dbReference>
<feature type="transmembrane region" description="Helical" evidence="1">
    <location>
        <begin position="64"/>
        <end position="81"/>
    </location>
</feature>
<keyword evidence="3" id="KW-1185">Reference proteome</keyword>
<gene>
    <name evidence="2" type="ORF">SAMN02799615_02867</name>
</gene>
<keyword evidence="1" id="KW-0812">Transmembrane</keyword>
<feature type="transmembrane region" description="Helical" evidence="1">
    <location>
        <begin position="34"/>
        <end position="58"/>
    </location>
</feature>
<sequence>MRDPLELLTMFASASICLRLITYRRSPDARYRPWVSACAWLLIVCSGGQAIHIALGHAAPGETTLWQLGILLVLAALLHMARGNLARVLRLDA</sequence>
<accession>A0A1I2H690</accession>
<dbReference type="Pfam" id="PF05449">
    <property type="entry name" value="Phage_holin_3_7"/>
    <property type="match status" value="1"/>
</dbReference>